<evidence type="ECO:0000313" key="7">
    <source>
        <dbReference type="Proteomes" id="UP001549164"/>
    </source>
</evidence>
<dbReference type="Proteomes" id="UP001549164">
    <property type="component" value="Unassembled WGS sequence"/>
</dbReference>
<dbReference type="EMBL" id="JBEPLY010000001">
    <property type="protein sequence ID" value="MET3598476.1"/>
    <property type="molecule type" value="Genomic_DNA"/>
</dbReference>
<keyword evidence="3" id="KW-0574">Periplasm</keyword>
<sequence length="596" mass="66231">MFRERLEALPDIFAQFAPAWPYADRDKWSSLPQDYAARLTKSAETCAAEWPALTASGYRAFSLSGDRIGYETPYMRRRRMLNALALGECVTGDGRYLDRIIDGAMLIAEESGWQLPAHNVYIRDAKALPLPDPRRPVVDLFAAETGAQLAVLAALFETELDAVTPMIVARLDHEISHRIIRPYLEEHFWWMGRGDEPMNNWTAWCTQNVMLAAFARPFDQKTRRSVVEKAAASLDFFLKDYGEDGACEEGVLYYRHAGLCLFNALNILATVAPDAFAPLWQAQKIRNIAEFIPHMHVAGDRYFNFADSSARAGFCGAREYLFGKAVGSTLLTDFAAADWKESPAPDEPEEINLFYRLQGAMTAGDLAAHTAPRPTASDRFFPSIGLMTARDNRFALAVKAGDNGDSHNHNDTGSFTLYRDGKPFLIDVGVENYTAKTFSPRRYEIWTMQSAFHNLPSFDGIMQQDGEAFAASDVAVSLEDDRACISMDIAGAYPGEAGVRRYHRAVALTKGKGIEITDTYRGDRKATLSLMVVERPEATAERITLPGLGEIAVEGGGRPLVEAIAITDQRLRAAWPDTLYRILIPLNGETLRLTIN</sequence>
<evidence type="ECO:0000313" key="6">
    <source>
        <dbReference type="EMBL" id="MET3598476.1"/>
    </source>
</evidence>
<dbReference type="PANTHER" id="PTHR39210:SF1">
    <property type="entry name" value="HEPARIN-SULFATE LYASE"/>
    <property type="match status" value="1"/>
</dbReference>
<dbReference type="SUPFAM" id="SSF48230">
    <property type="entry name" value="Chondroitin AC/alginate lyase"/>
    <property type="match status" value="1"/>
</dbReference>
<dbReference type="Gene3D" id="2.70.98.70">
    <property type="match status" value="1"/>
</dbReference>
<dbReference type="Gene3D" id="1.50.10.100">
    <property type="entry name" value="Chondroitin AC/alginate lyase"/>
    <property type="match status" value="1"/>
</dbReference>
<dbReference type="InterPro" id="IPR012480">
    <property type="entry name" value="Hepar_II_III_C"/>
</dbReference>
<protein>
    <recommendedName>
        <fullName evidence="5">Heparinase II/III-like C-terminal domain-containing protein</fullName>
    </recommendedName>
</protein>
<dbReference type="RefSeq" id="WP_354432886.1">
    <property type="nucleotide sequence ID" value="NZ_JBEPLY010000001.1"/>
</dbReference>
<keyword evidence="4" id="KW-0456">Lyase</keyword>
<evidence type="ECO:0000256" key="3">
    <source>
        <dbReference type="ARBA" id="ARBA00022764"/>
    </source>
</evidence>
<evidence type="ECO:0000259" key="5">
    <source>
        <dbReference type="Pfam" id="PF07940"/>
    </source>
</evidence>
<name>A0ABV2I6D0_9HYPH</name>
<organism evidence="6 7">
    <name type="scientific">Martelella mangrovi</name>
    <dbReference type="NCBI Taxonomy" id="1397477"/>
    <lineage>
        <taxon>Bacteria</taxon>
        <taxon>Pseudomonadati</taxon>
        <taxon>Pseudomonadota</taxon>
        <taxon>Alphaproteobacteria</taxon>
        <taxon>Hyphomicrobiales</taxon>
        <taxon>Aurantimonadaceae</taxon>
        <taxon>Martelella</taxon>
    </lineage>
</organism>
<gene>
    <name evidence="6" type="ORF">ABID12_000397</name>
</gene>
<dbReference type="PANTHER" id="PTHR39210">
    <property type="entry name" value="HEPARIN-SULFATE LYASE"/>
    <property type="match status" value="1"/>
</dbReference>
<accession>A0ABV2I6D0</accession>
<comment type="caution">
    <text evidence="6">The sequence shown here is derived from an EMBL/GenBank/DDBJ whole genome shotgun (WGS) entry which is preliminary data.</text>
</comment>
<proteinExistence type="predicted"/>
<reference evidence="6 7" key="1">
    <citation type="submission" date="2024-06" db="EMBL/GenBank/DDBJ databases">
        <title>Genomic Encyclopedia of Type Strains, Phase IV (KMG-IV): sequencing the most valuable type-strain genomes for metagenomic binning, comparative biology and taxonomic classification.</title>
        <authorList>
            <person name="Goeker M."/>
        </authorList>
    </citation>
    <scope>NUCLEOTIDE SEQUENCE [LARGE SCALE GENOMIC DNA]</scope>
    <source>
        <strain evidence="6 7">DSM 28102</strain>
    </source>
</reference>
<keyword evidence="2" id="KW-0732">Signal</keyword>
<feature type="domain" description="Heparinase II/III-like C-terminal" evidence="5">
    <location>
        <begin position="374"/>
        <end position="527"/>
    </location>
</feature>
<evidence type="ECO:0000256" key="1">
    <source>
        <dbReference type="ARBA" id="ARBA00004418"/>
    </source>
</evidence>
<evidence type="ECO:0000256" key="2">
    <source>
        <dbReference type="ARBA" id="ARBA00022729"/>
    </source>
</evidence>
<comment type="subcellular location">
    <subcellularLocation>
        <location evidence="1">Periplasm</location>
    </subcellularLocation>
</comment>
<evidence type="ECO:0000256" key="4">
    <source>
        <dbReference type="ARBA" id="ARBA00023239"/>
    </source>
</evidence>
<keyword evidence="7" id="KW-1185">Reference proteome</keyword>
<dbReference type="Pfam" id="PF07940">
    <property type="entry name" value="Hepar_II_III_C"/>
    <property type="match status" value="1"/>
</dbReference>
<dbReference type="InterPro" id="IPR008929">
    <property type="entry name" value="Chondroitin_lyas"/>
</dbReference>